<dbReference type="InterPro" id="IPR016197">
    <property type="entry name" value="Chromo-like_dom_sf"/>
</dbReference>
<feature type="repeat" description="ANK" evidence="12">
    <location>
        <begin position="598"/>
        <end position="630"/>
    </location>
</feature>
<feature type="compositionally biased region" description="Basic and acidic residues" evidence="13">
    <location>
        <begin position="283"/>
        <end position="313"/>
    </location>
</feature>
<dbReference type="SMART" id="SM00298">
    <property type="entry name" value="CHROMO"/>
    <property type="match status" value="1"/>
</dbReference>
<feature type="region of interest" description="Disordered" evidence="13">
    <location>
        <begin position="29"/>
        <end position="56"/>
    </location>
</feature>
<evidence type="ECO:0000256" key="2">
    <source>
        <dbReference type="ARBA" id="ARBA00004286"/>
    </source>
</evidence>
<dbReference type="Pfam" id="PF00023">
    <property type="entry name" value="Ank"/>
    <property type="match status" value="1"/>
</dbReference>
<dbReference type="SUPFAM" id="SSF54160">
    <property type="entry name" value="Chromo domain-like"/>
    <property type="match status" value="1"/>
</dbReference>
<evidence type="ECO:0000313" key="16">
    <source>
        <dbReference type="Proteomes" id="UP000005447"/>
    </source>
</evidence>
<reference evidence="15" key="2">
    <citation type="submission" date="2025-08" db="UniProtKB">
        <authorList>
            <consortium name="Ensembl"/>
        </authorList>
    </citation>
    <scope>IDENTIFICATION</scope>
    <source>
        <strain evidence="15">2N</strain>
    </source>
</reference>
<evidence type="ECO:0000259" key="14">
    <source>
        <dbReference type="PROSITE" id="PS50013"/>
    </source>
</evidence>
<reference evidence="16" key="1">
    <citation type="journal article" date="2011" name="Nature">
        <title>A high-resolution map of human evolutionary constraint using 29 mammals.</title>
        <authorList>
            <person name="Lindblad-Toh K."/>
            <person name="Garber M."/>
            <person name="Zuk O."/>
            <person name="Lin M.F."/>
            <person name="Parker B.J."/>
            <person name="Washietl S."/>
            <person name="Kheradpour P."/>
            <person name="Ernst J."/>
            <person name="Jordan G."/>
            <person name="Mauceli E."/>
            <person name="Ward L.D."/>
            <person name="Lowe C.B."/>
            <person name="Holloway A.K."/>
            <person name="Clamp M."/>
            <person name="Gnerre S."/>
            <person name="Alfoldi J."/>
            <person name="Beal K."/>
            <person name="Chang J."/>
            <person name="Clawson H."/>
            <person name="Cuff J."/>
            <person name="Di Palma F."/>
            <person name="Fitzgerald S."/>
            <person name="Flicek P."/>
            <person name="Guttman M."/>
            <person name="Hubisz M.J."/>
            <person name="Jaffe D.B."/>
            <person name="Jungreis I."/>
            <person name="Kent W.J."/>
            <person name="Kostka D."/>
            <person name="Lara M."/>
            <person name="Martins A.L."/>
            <person name="Massingham T."/>
            <person name="Moltke I."/>
            <person name="Raney B.J."/>
            <person name="Rasmussen M.D."/>
            <person name="Robinson J."/>
            <person name="Stark A."/>
            <person name="Vilella A.J."/>
            <person name="Wen J."/>
            <person name="Xie X."/>
            <person name="Zody M.C."/>
            <person name="Baldwin J."/>
            <person name="Bloom T."/>
            <person name="Chin C.W."/>
            <person name="Heiman D."/>
            <person name="Nicol R."/>
            <person name="Nusbaum C."/>
            <person name="Young S."/>
            <person name="Wilkinson J."/>
            <person name="Worley K.C."/>
            <person name="Kovar C.L."/>
            <person name="Muzny D.M."/>
            <person name="Gibbs R.A."/>
            <person name="Cree A."/>
            <person name="Dihn H.H."/>
            <person name="Fowler G."/>
            <person name="Jhangiani S."/>
            <person name="Joshi V."/>
            <person name="Lee S."/>
            <person name="Lewis L.R."/>
            <person name="Nazareth L.V."/>
            <person name="Okwuonu G."/>
            <person name="Santibanez J."/>
            <person name="Warren W.C."/>
            <person name="Mardis E.R."/>
            <person name="Weinstock G.M."/>
            <person name="Wilson R.K."/>
            <person name="Delehaunty K."/>
            <person name="Dooling D."/>
            <person name="Fronik C."/>
            <person name="Fulton L."/>
            <person name="Fulton B."/>
            <person name="Graves T."/>
            <person name="Minx P."/>
            <person name="Sodergren E."/>
            <person name="Birney E."/>
            <person name="Margulies E.H."/>
            <person name="Herrero J."/>
            <person name="Green E.D."/>
            <person name="Haussler D."/>
            <person name="Siepel A."/>
            <person name="Goldman N."/>
            <person name="Pollard K.S."/>
            <person name="Pedersen J.S."/>
            <person name="Lander E.S."/>
            <person name="Kellis M."/>
        </authorList>
    </citation>
    <scope>NUCLEOTIDE SEQUENCE [LARGE SCALE GENOMIC DNA]</scope>
    <source>
        <strain evidence="16">2N</strain>
    </source>
</reference>
<dbReference type="OrthoDB" id="10071877at2759"/>
<keyword evidence="3" id="KW-0158">Chromosome</keyword>
<sequence length="858" mass="96938">MMAASEGAVVSIVTESDADSNAELREVGGVGAVGQEKDPATKTAETAGDSEEDGEDVFEVERILDMKTEAGRILYKVRWKGYTSDDDTWEPEIHLEDCKEVLLEFRKKVAENKAKAAKKDIQKLSLNNDIFEADSDSDQRSETKEDISPRKKKKKMRQKEEKSPDDLKKRKGKTGKLKDKSKSELDSSSESLVCDLRTKKRILEAKGETKDAKKPKKDEVKETKELKKVKKAEIRDLKTKIREDPKENRKTRKEKYAESQLEFDSSVLNDFPLQEDDSEDFYSDSREEKQKINSPEDKIVEDAVQEKLFDKQLDAPGSADEDADGKTKRRKKKLRRNEEPKEGTRPENSAFSEKKTLPKKQRNQDRSRTNTELDKLLPLASVQAQRSPRAAGEEQGLWAADSAEEDKEPKKNEPKEKFQKRCDSEKEEKGRKDPKGLKTFKEIRNAFDLVKKTTEEKSDAPETSWKREETLDCKTTEDQKTKENKYSTKERRSTRDETDTWAHIAAEDEQEGLDSVCSADENLDGRQHILSLGMDLQLEWMKLEDFQRHLDGEDETSDTANAIPNHLLRDAVKNGDYISVKVALNSNEDYNLDQEDSSGMTLVMLAAAGGQDDLLRLLITKGAKVNGRQKNGTTALIHAAEKNFLTTVAILLEAGAFVNLQQSNGETALMKACKRGNSDIVRLVIECGADCNILSKHQNSALHFAKQCNNVLVYDLLKSHLETLSRVAEETIRDYFEARLALLEPVFPIACHRLCEGPDFSTDFNYKPPQNMPEGCGILLFIFHANFLGKEVIARLCGPCSVQAVVLNDKFQLPVFLDSHFVYSFCPVPGPNKLFIRLTEAPAAKVKLLIGAYRVQLQ</sequence>
<dbReference type="HOGENOM" id="CLU_332588_0_0_1"/>
<dbReference type="Gene3D" id="2.40.50.40">
    <property type="match status" value="1"/>
</dbReference>
<dbReference type="InterPro" id="IPR023779">
    <property type="entry name" value="Chromodomain_CS"/>
</dbReference>
<dbReference type="GO" id="GO:0005730">
    <property type="term" value="C:nucleolus"/>
    <property type="evidence" value="ECO:0007669"/>
    <property type="project" value="Ensembl"/>
</dbReference>
<dbReference type="GeneTree" id="ENSGT00730000111087"/>
<dbReference type="PROSITE" id="PS00598">
    <property type="entry name" value="CHROMO_1"/>
    <property type="match status" value="1"/>
</dbReference>
<dbReference type="AlphaFoldDB" id="H0UZJ2"/>
<evidence type="ECO:0000256" key="1">
    <source>
        <dbReference type="ARBA" id="ARBA00004123"/>
    </source>
</evidence>
<dbReference type="GO" id="GO:0062072">
    <property type="term" value="F:histone H3K9me2/3 reader activity"/>
    <property type="evidence" value="ECO:0007669"/>
    <property type="project" value="Ensembl"/>
</dbReference>
<feature type="compositionally biased region" description="Basic and acidic residues" evidence="13">
    <location>
        <begin position="236"/>
        <end position="248"/>
    </location>
</feature>
<name>H0UZJ2_CAVPO</name>
<evidence type="ECO:0000256" key="13">
    <source>
        <dbReference type="SAM" id="MobiDB-lite"/>
    </source>
</evidence>
<keyword evidence="4" id="KW-0597">Phosphoprotein</keyword>
<dbReference type="Proteomes" id="UP000005447">
    <property type="component" value="Unassembled WGS sequence"/>
</dbReference>
<evidence type="ECO:0000256" key="8">
    <source>
        <dbReference type="ARBA" id="ARBA00023163"/>
    </source>
</evidence>
<keyword evidence="9" id="KW-0539">Nucleus</keyword>
<feature type="compositionally biased region" description="Basic and acidic residues" evidence="13">
    <location>
        <begin position="407"/>
        <end position="440"/>
    </location>
</feature>
<dbReference type="Bgee" id="ENSCPOG00000002864">
    <property type="expression patterns" value="Expressed in uterine cervix and 13 other cell types or tissues"/>
</dbReference>
<dbReference type="InterPro" id="IPR023780">
    <property type="entry name" value="Chromo_domain"/>
</dbReference>
<evidence type="ECO:0000256" key="11">
    <source>
        <dbReference type="ARBA" id="ARBA00074768"/>
    </source>
</evidence>
<dbReference type="GO" id="GO:0005829">
    <property type="term" value="C:cytosol"/>
    <property type="evidence" value="ECO:0007669"/>
    <property type="project" value="Ensembl"/>
</dbReference>
<feature type="compositionally biased region" description="Basic and acidic residues" evidence="13">
    <location>
        <begin position="336"/>
        <end position="345"/>
    </location>
</feature>
<dbReference type="InterPro" id="IPR002110">
    <property type="entry name" value="Ankyrin_rpt"/>
</dbReference>
<evidence type="ECO:0000256" key="6">
    <source>
        <dbReference type="ARBA" id="ARBA00023015"/>
    </source>
</evidence>
<keyword evidence="6" id="KW-0805">Transcription regulation</keyword>
<dbReference type="CTD" id="54737"/>
<feature type="region of interest" description="Disordered" evidence="13">
    <location>
        <begin position="451"/>
        <end position="470"/>
    </location>
</feature>
<keyword evidence="8" id="KW-0804">Transcription</keyword>
<feature type="compositionally biased region" description="Basic and acidic residues" evidence="13">
    <location>
        <begin position="158"/>
        <end position="168"/>
    </location>
</feature>
<dbReference type="EMBL" id="AAKN02010317">
    <property type="status" value="NOT_ANNOTATED_CDS"/>
    <property type="molecule type" value="Genomic_DNA"/>
</dbReference>
<accession>H0UZJ2</accession>
<dbReference type="FunFam" id="2.40.50.40:FF:000022">
    <property type="entry name" value="M-phase phosphoprotein 8"/>
    <property type="match status" value="1"/>
</dbReference>
<dbReference type="VEuPathDB" id="HostDB:ENSCPOG00000002864"/>
<feature type="domain" description="Chromo" evidence="14">
    <location>
        <begin position="58"/>
        <end position="117"/>
    </location>
</feature>
<dbReference type="Pfam" id="PF12796">
    <property type="entry name" value="Ank_2"/>
    <property type="match status" value="1"/>
</dbReference>
<evidence type="ECO:0000256" key="5">
    <source>
        <dbReference type="ARBA" id="ARBA00022737"/>
    </source>
</evidence>
<dbReference type="Pfam" id="PF00385">
    <property type="entry name" value="Chromo"/>
    <property type="match status" value="1"/>
</dbReference>
<dbReference type="PROSITE" id="PS50088">
    <property type="entry name" value="ANK_REPEAT"/>
    <property type="match status" value="3"/>
</dbReference>
<evidence type="ECO:0000256" key="12">
    <source>
        <dbReference type="PROSITE-ProRule" id="PRU00023"/>
    </source>
</evidence>
<dbReference type="KEGG" id="cpoc:100713225"/>
<feature type="region of interest" description="Disordered" evidence="13">
    <location>
        <begin position="127"/>
        <end position="191"/>
    </location>
</feature>
<evidence type="ECO:0000256" key="3">
    <source>
        <dbReference type="ARBA" id="ARBA00022454"/>
    </source>
</evidence>
<dbReference type="InParanoid" id="H0UZJ2"/>
<dbReference type="PROSITE" id="PS50013">
    <property type="entry name" value="CHROMO_2"/>
    <property type="match status" value="1"/>
</dbReference>
<dbReference type="STRING" id="10141.ENSCPOP00000002603"/>
<dbReference type="PANTHER" id="PTHR24166">
    <property type="entry name" value="ROLLING PEBBLES, ISOFORM B"/>
    <property type="match status" value="1"/>
</dbReference>
<protein>
    <recommendedName>
        <fullName evidence="11">M-phase phosphoprotein 8</fullName>
    </recommendedName>
</protein>
<dbReference type="SUPFAM" id="SSF48403">
    <property type="entry name" value="Ankyrin repeat"/>
    <property type="match status" value="1"/>
</dbReference>
<feature type="repeat" description="ANK" evidence="12">
    <location>
        <begin position="631"/>
        <end position="663"/>
    </location>
</feature>
<reference evidence="15" key="3">
    <citation type="submission" date="2025-09" db="UniProtKB">
        <authorList>
            <consortium name="Ensembl"/>
        </authorList>
    </citation>
    <scope>IDENTIFICATION</scope>
    <source>
        <strain evidence="15">2N</strain>
    </source>
</reference>
<dbReference type="OMA" id="PNRACHP"/>
<feature type="region of interest" description="Disordered" evidence="13">
    <location>
        <begin position="476"/>
        <end position="499"/>
    </location>
</feature>
<dbReference type="CDD" id="cd18633">
    <property type="entry name" value="CD_MMP8"/>
    <property type="match status" value="1"/>
</dbReference>
<dbReference type="GO" id="GO:0003682">
    <property type="term" value="F:chromatin binding"/>
    <property type="evidence" value="ECO:0007669"/>
    <property type="project" value="Ensembl"/>
</dbReference>
<dbReference type="Ensembl" id="ENSCPOT00000002900.3">
    <property type="protein sequence ID" value="ENSCPOP00000002603.3"/>
    <property type="gene ID" value="ENSCPOG00000002864.4"/>
</dbReference>
<dbReference type="GeneID" id="100713225"/>
<dbReference type="FunFam" id="1.25.40.20:FF:000132">
    <property type="entry name" value="M-phase phosphoprotein 8 isoform X1"/>
    <property type="match status" value="1"/>
</dbReference>
<dbReference type="GO" id="GO:0044027">
    <property type="term" value="P:negative regulation of gene expression via chromosomal CpG island methylation"/>
    <property type="evidence" value="ECO:0007669"/>
    <property type="project" value="Ensembl"/>
</dbReference>
<feature type="compositionally biased region" description="Basic and acidic residues" evidence="13">
    <location>
        <begin position="137"/>
        <end position="149"/>
    </location>
</feature>
<dbReference type="InterPro" id="IPR050889">
    <property type="entry name" value="Dendritic_Spine_Reg/Scaffold"/>
</dbReference>
<dbReference type="PANTHER" id="PTHR24166:SF47">
    <property type="entry name" value="M-PHASE PHOSPHOPROTEIN 8"/>
    <property type="match status" value="1"/>
</dbReference>
<comment type="subunit">
    <text evidence="10">Homodimer. Interacts (via chromo domain) with histone H3K9me3. Has the highest affinity for H3K9me3, and lesser affinity for H3K9me2 and H3K9me1. Component of the HUSH complex; at least composed of TASOR, PPHLN1 and MPHOSPH8. Interacts with DNMT3, EHMT1 and SETDB1. Interacts with MORC2; the interaction associateS MORC2 with the HUSH complex which recruits MORC2 to heterochromatic loci. Interacts with ZNF638; leading to recruitment of the HUSH complex to unintegrated retroviral DNA. Interacts with TASOR.</text>
</comment>
<dbReference type="GO" id="GO:0005886">
    <property type="term" value="C:plasma membrane"/>
    <property type="evidence" value="ECO:0007669"/>
    <property type="project" value="Ensembl"/>
</dbReference>
<feature type="compositionally biased region" description="Acidic residues" evidence="13">
    <location>
        <begin position="273"/>
        <end position="282"/>
    </location>
</feature>
<feature type="repeat" description="ANK" evidence="12">
    <location>
        <begin position="664"/>
        <end position="696"/>
    </location>
</feature>
<dbReference type="InterPro" id="IPR036770">
    <property type="entry name" value="Ankyrin_rpt-contain_sf"/>
</dbReference>
<dbReference type="FunCoup" id="H0UZJ2">
    <property type="interactions" value="3080"/>
</dbReference>
<evidence type="ECO:0000256" key="10">
    <source>
        <dbReference type="ARBA" id="ARBA00065161"/>
    </source>
</evidence>
<dbReference type="Gene3D" id="1.25.40.20">
    <property type="entry name" value="Ankyrin repeat-containing domain"/>
    <property type="match status" value="1"/>
</dbReference>
<dbReference type="SMART" id="SM00248">
    <property type="entry name" value="ANK"/>
    <property type="match status" value="4"/>
</dbReference>
<dbReference type="InterPro" id="IPR000953">
    <property type="entry name" value="Chromo/chromo_shadow_dom"/>
</dbReference>
<feature type="compositionally biased region" description="Basic and acidic residues" evidence="13">
    <location>
        <begin position="176"/>
        <end position="185"/>
    </location>
</feature>
<gene>
    <name evidence="15" type="primary">MPHOSPH8</name>
</gene>
<comment type="subcellular location">
    <subcellularLocation>
        <location evidence="2">Chromosome</location>
    </subcellularLocation>
    <subcellularLocation>
        <location evidence="1">Nucleus</location>
    </subcellularLocation>
</comment>
<proteinExistence type="predicted"/>
<dbReference type="GO" id="GO:0141005">
    <property type="term" value="P:transposable element silencing by heterochromatin formation"/>
    <property type="evidence" value="ECO:0007669"/>
    <property type="project" value="Ensembl"/>
</dbReference>
<dbReference type="GO" id="GO:0000786">
    <property type="term" value="C:nucleosome"/>
    <property type="evidence" value="ECO:0007669"/>
    <property type="project" value="Ensembl"/>
</dbReference>
<dbReference type="GO" id="GO:0000792">
    <property type="term" value="C:heterochromatin"/>
    <property type="evidence" value="ECO:0007669"/>
    <property type="project" value="Ensembl"/>
</dbReference>
<keyword evidence="16" id="KW-1185">Reference proteome</keyword>
<evidence type="ECO:0000256" key="7">
    <source>
        <dbReference type="ARBA" id="ARBA00023043"/>
    </source>
</evidence>
<evidence type="ECO:0000313" key="15">
    <source>
        <dbReference type="Ensembl" id="ENSCPOP00000002603.3"/>
    </source>
</evidence>
<keyword evidence="5" id="KW-0677">Repeat</keyword>
<feature type="compositionally biased region" description="Basic and acidic residues" evidence="13">
    <location>
        <begin position="352"/>
        <end position="375"/>
    </location>
</feature>
<feature type="region of interest" description="Disordered" evidence="13">
    <location>
        <begin position="236"/>
        <end position="440"/>
    </location>
</feature>
<evidence type="ECO:0000256" key="9">
    <source>
        <dbReference type="ARBA" id="ARBA00023242"/>
    </source>
</evidence>
<evidence type="ECO:0000256" key="4">
    <source>
        <dbReference type="ARBA" id="ARBA00022553"/>
    </source>
</evidence>
<keyword evidence="7 12" id="KW-0040">ANK repeat</keyword>
<organism evidence="15 16">
    <name type="scientific">Cavia porcellus</name>
    <name type="common">Guinea pig</name>
    <dbReference type="NCBI Taxonomy" id="10141"/>
    <lineage>
        <taxon>Eukaryota</taxon>
        <taxon>Metazoa</taxon>
        <taxon>Chordata</taxon>
        <taxon>Craniata</taxon>
        <taxon>Vertebrata</taxon>
        <taxon>Euteleostomi</taxon>
        <taxon>Mammalia</taxon>
        <taxon>Eutheria</taxon>
        <taxon>Euarchontoglires</taxon>
        <taxon>Glires</taxon>
        <taxon>Rodentia</taxon>
        <taxon>Hystricomorpha</taxon>
        <taxon>Caviidae</taxon>
        <taxon>Cavia</taxon>
    </lineage>
</organism>
<dbReference type="GO" id="GO:0005654">
    <property type="term" value="C:nucleoplasm"/>
    <property type="evidence" value="ECO:0007669"/>
    <property type="project" value="Ensembl"/>
</dbReference>
<dbReference type="PROSITE" id="PS50297">
    <property type="entry name" value="ANK_REP_REGION"/>
    <property type="match status" value="2"/>
</dbReference>
<dbReference type="RefSeq" id="XP_003477432.1">
    <property type="nucleotide sequence ID" value="XM_003477384.5"/>
</dbReference>